<sequence>MKKWATSEDVANDWKKDTFYWKMKSSQIFVSYLLLFFIVIANFEHVLGGEYEYPSYETKHEYHHEYHPPPQKKGHVDINIPLDFGTIAKLGVIGLTQLKLLLALGKVAGAGLGVSALGLGQLGKIALKIGPVHKGGGIAIDVGAGHGHHHEAKSYSHYEPVEKHYHVPSEKHY</sequence>
<dbReference type="EMBL" id="BPLQ01004993">
    <property type="protein sequence ID" value="GIY12169.1"/>
    <property type="molecule type" value="Genomic_DNA"/>
</dbReference>
<feature type="transmembrane region" description="Helical" evidence="1">
    <location>
        <begin position="29"/>
        <end position="47"/>
    </location>
</feature>
<keyword evidence="1" id="KW-0812">Transmembrane</keyword>
<comment type="caution">
    <text evidence="2">The sequence shown here is derived from an EMBL/GenBank/DDBJ whole genome shotgun (WGS) entry which is preliminary data.</text>
</comment>
<protein>
    <submittedName>
        <fullName evidence="2">Uncharacterized protein</fullName>
    </submittedName>
</protein>
<keyword evidence="1" id="KW-1133">Transmembrane helix</keyword>
<dbReference type="AlphaFoldDB" id="A0AAV4QSB0"/>
<dbReference type="Proteomes" id="UP001054837">
    <property type="component" value="Unassembled WGS sequence"/>
</dbReference>
<keyword evidence="1" id="KW-0472">Membrane</keyword>
<keyword evidence="3" id="KW-1185">Reference proteome</keyword>
<organism evidence="2 3">
    <name type="scientific">Caerostris darwini</name>
    <dbReference type="NCBI Taxonomy" id="1538125"/>
    <lineage>
        <taxon>Eukaryota</taxon>
        <taxon>Metazoa</taxon>
        <taxon>Ecdysozoa</taxon>
        <taxon>Arthropoda</taxon>
        <taxon>Chelicerata</taxon>
        <taxon>Arachnida</taxon>
        <taxon>Araneae</taxon>
        <taxon>Araneomorphae</taxon>
        <taxon>Entelegynae</taxon>
        <taxon>Araneoidea</taxon>
        <taxon>Araneidae</taxon>
        <taxon>Caerostris</taxon>
    </lineage>
</organism>
<evidence type="ECO:0000313" key="2">
    <source>
        <dbReference type="EMBL" id="GIY12169.1"/>
    </source>
</evidence>
<name>A0AAV4QSB0_9ARAC</name>
<evidence type="ECO:0000313" key="3">
    <source>
        <dbReference type="Proteomes" id="UP001054837"/>
    </source>
</evidence>
<evidence type="ECO:0000256" key="1">
    <source>
        <dbReference type="SAM" id="Phobius"/>
    </source>
</evidence>
<gene>
    <name evidence="2" type="primary">AVEN_240958_1</name>
    <name evidence="2" type="ORF">CDAR_568311</name>
</gene>
<reference evidence="2 3" key="1">
    <citation type="submission" date="2021-06" db="EMBL/GenBank/DDBJ databases">
        <title>Caerostris darwini draft genome.</title>
        <authorList>
            <person name="Kono N."/>
            <person name="Arakawa K."/>
        </authorList>
    </citation>
    <scope>NUCLEOTIDE SEQUENCE [LARGE SCALE GENOMIC DNA]</scope>
</reference>
<proteinExistence type="predicted"/>
<accession>A0AAV4QSB0</accession>